<keyword evidence="1" id="KW-0812">Transmembrane</keyword>
<feature type="transmembrane region" description="Helical" evidence="1">
    <location>
        <begin position="194"/>
        <end position="215"/>
    </location>
</feature>
<accession>A0ABW4Q4C4</accession>
<dbReference type="Proteomes" id="UP001597307">
    <property type="component" value="Unassembled WGS sequence"/>
</dbReference>
<dbReference type="RefSeq" id="WP_343877029.1">
    <property type="nucleotide sequence ID" value="NZ_BAAAIJ010000001.1"/>
</dbReference>
<organism evidence="2 3">
    <name type="scientific">Arthrobacter flavus</name>
    <dbReference type="NCBI Taxonomy" id="95172"/>
    <lineage>
        <taxon>Bacteria</taxon>
        <taxon>Bacillati</taxon>
        <taxon>Actinomycetota</taxon>
        <taxon>Actinomycetes</taxon>
        <taxon>Micrococcales</taxon>
        <taxon>Micrococcaceae</taxon>
        <taxon>Arthrobacter</taxon>
    </lineage>
</organism>
<dbReference type="EMBL" id="JBHUGA010000001">
    <property type="protein sequence ID" value="MFD1845058.1"/>
    <property type="molecule type" value="Genomic_DNA"/>
</dbReference>
<feature type="transmembrane region" description="Helical" evidence="1">
    <location>
        <begin position="73"/>
        <end position="92"/>
    </location>
</feature>
<dbReference type="PANTHER" id="PTHR43471">
    <property type="entry name" value="ABC TRANSPORTER PERMEASE"/>
    <property type="match status" value="1"/>
</dbReference>
<keyword evidence="1" id="KW-1133">Transmembrane helix</keyword>
<feature type="transmembrane region" description="Helical" evidence="1">
    <location>
        <begin position="159"/>
        <end position="182"/>
    </location>
</feature>
<comment type="caution">
    <text evidence="2">The sequence shown here is derived from an EMBL/GenBank/DDBJ whole genome shotgun (WGS) entry which is preliminary data.</text>
</comment>
<feature type="transmembrane region" description="Helical" evidence="1">
    <location>
        <begin position="130"/>
        <end position="153"/>
    </location>
</feature>
<keyword evidence="1" id="KW-0472">Membrane</keyword>
<feature type="transmembrane region" description="Helical" evidence="1">
    <location>
        <begin position="42"/>
        <end position="61"/>
    </location>
</feature>
<sequence length="377" mass="40168">MSVSITEQPGTTGASPDLALAYWSGVKAVFGLEMRQRLRARAWYIMLGVWFVVIGLVFLLASVTTAATFGSGAILFDLVVGFVLFFGLLVAPGLSANAVNGDRAAGTLAILQITLLTPGQILWGKWLASWVASLAFLLVSTPFIFWALALGGVNPAEAFVSLLMLSVELGIVSAIGIGISALANRPLFSIVTTYMVVALLGIGTLITFGLSYALIEEENAEVTYSYLDYPPDTDYSVALPPSAEMECITRTQIQTVHHTERTAWLLAANPFVIVADSVPYSRGGDFGQVSQPVNTGTQPSGVMEGISQGVRFLQAGPDYDITCEESQGLGPVLPEDRFPIWPLGLVLQSALAGGLLWLGQRKLVTPARRLAQGTRVA</sequence>
<evidence type="ECO:0000313" key="2">
    <source>
        <dbReference type="EMBL" id="MFD1845058.1"/>
    </source>
</evidence>
<feature type="transmembrane region" description="Helical" evidence="1">
    <location>
        <begin position="340"/>
        <end position="359"/>
    </location>
</feature>
<keyword evidence="3" id="KW-1185">Reference proteome</keyword>
<name>A0ABW4Q4C4_9MICC</name>
<protein>
    <submittedName>
        <fullName evidence="2">ABC transporter permease</fullName>
    </submittedName>
</protein>
<evidence type="ECO:0000313" key="3">
    <source>
        <dbReference type="Proteomes" id="UP001597307"/>
    </source>
</evidence>
<proteinExistence type="predicted"/>
<reference evidence="3" key="1">
    <citation type="journal article" date="2019" name="Int. J. Syst. Evol. Microbiol.">
        <title>The Global Catalogue of Microorganisms (GCM) 10K type strain sequencing project: providing services to taxonomists for standard genome sequencing and annotation.</title>
        <authorList>
            <consortium name="The Broad Institute Genomics Platform"/>
            <consortium name="The Broad Institute Genome Sequencing Center for Infectious Disease"/>
            <person name="Wu L."/>
            <person name="Ma J."/>
        </authorList>
    </citation>
    <scope>NUCLEOTIDE SEQUENCE [LARGE SCALE GENOMIC DNA]</scope>
    <source>
        <strain evidence="3">JCM 11496</strain>
    </source>
</reference>
<gene>
    <name evidence="2" type="ORF">ACFSFX_00380</name>
</gene>
<evidence type="ECO:0000256" key="1">
    <source>
        <dbReference type="SAM" id="Phobius"/>
    </source>
</evidence>